<keyword evidence="1" id="KW-0479">Metal-binding</keyword>
<dbReference type="PROSITE" id="PS50865">
    <property type="entry name" value="ZF_MYND_2"/>
    <property type="match status" value="1"/>
</dbReference>
<organism evidence="6 7">
    <name type="scientific">Metarhizium robertsii</name>
    <dbReference type="NCBI Taxonomy" id="568076"/>
    <lineage>
        <taxon>Eukaryota</taxon>
        <taxon>Fungi</taxon>
        <taxon>Dikarya</taxon>
        <taxon>Ascomycota</taxon>
        <taxon>Pezizomycotina</taxon>
        <taxon>Sordariomycetes</taxon>
        <taxon>Hypocreomycetidae</taxon>
        <taxon>Hypocreales</taxon>
        <taxon>Clavicipitaceae</taxon>
        <taxon>Metarhizium</taxon>
    </lineage>
</organism>
<sequence length="335" mass="37616">MPLIMNADGGSLNGLAARACDLCHRKDGILRCSACQAIYYCGRDCQTKDRDIHRTPCKAIKKARLRYEFEEKKLRDTTGDWLRPDIFENHVGLFWAISETQPHMRARYELVDAMLLSYGTAGGPADVAQMALDHLLDMMRLCRCDNMRVRFIFDSQGPGCLRLYEVGDMSQPFLDIKGVDVLEAPAKGWTNTAFLDLSHAVAAVLIKMRVVLNLQEIQNARIALRGAIPQEIIEIICGQFASSIIGSRHEILLTRPEETAQLAETIKSQIRKVYGAIETYNSHFWELMVKDPDAGVLQRPFGTYTQGSGEEALMVIRYSNASWYEMPGAVDCFGV</sequence>
<dbReference type="HOGENOM" id="CLU_041470_0_0_1"/>
<proteinExistence type="predicted"/>
<evidence type="ECO:0000256" key="4">
    <source>
        <dbReference type="PROSITE-ProRule" id="PRU00134"/>
    </source>
</evidence>
<dbReference type="Pfam" id="PF01753">
    <property type="entry name" value="zf-MYND"/>
    <property type="match status" value="1"/>
</dbReference>
<dbReference type="Proteomes" id="UP000030151">
    <property type="component" value="Unassembled WGS sequence"/>
</dbReference>
<dbReference type="Gene3D" id="6.10.140.2220">
    <property type="match status" value="1"/>
</dbReference>
<evidence type="ECO:0000259" key="5">
    <source>
        <dbReference type="PROSITE" id="PS50865"/>
    </source>
</evidence>
<reference evidence="6 7" key="1">
    <citation type="submission" date="2014-02" db="EMBL/GenBank/DDBJ databases">
        <title>The genome sequence of the entomopathogenic fungus Metarhizium robertsii ARSEF 2575.</title>
        <authorList>
            <person name="Giuliano Garisto Donzelli B."/>
            <person name="Roe B.A."/>
            <person name="Macmil S.L."/>
            <person name="Krasnoff S.B."/>
            <person name="Gibson D.M."/>
        </authorList>
    </citation>
    <scope>NUCLEOTIDE SEQUENCE [LARGE SCALE GENOMIC DNA]</scope>
    <source>
        <strain evidence="6 7">ARSEF 2575</strain>
    </source>
</reference>
<dbReference type="EMBL" id="JELW01000216">
    <property type="protein sequence ID" value="EXU94607.1"/>
    <property type="molecule type" value="Genomic_DNA"/>
</dbReference>
<dbReference type="InterPro" id="IPR002893">
    <property type="entry name" value="Znf_MYND"/>
</dbReference>
<dbReference type="OrthoDB" id="4936877at2759"/>
<name>A0A014N4L4_9HYPO</name>
<keyword evidence="3" id="KW-0862">Zinc</keyword>
<dbReference type="eggNOG" id="ENOG502RYG3">
    <property type="taxonomic scope" value="Eukaryota"/>
</dbReference>
<evidence type="ECO:0000256" key="3">
    <source>
        <dbReference type="ARBA" id="ARBA00022833"/>
    </source>
</evidence>
<protein>
    <submittedName>
        <fullName evidence="6">MYND finger domain protein</fullName>
    </submittedName>
</protein>
<dbReference type="AlphaFoldDB" id="A0A014N4L4"/>
<feature type="domain" description="MYND-type" evidence="5">
    <location>
        <begin position="20"/>
        <end position="57"/>
    </location>
</feature>
<evidence type="ECO:0000313" key="7">
    <source>
        <dbReference type="Proteomes" id="UP000030151"/>
    </source>
</evidence>
<gene>
    <name evidence="6" type="ORF">X797_012318</name>
</gene>
<evidence type="ECO:0000313" key="6">
    <source>
        <dbReference type="EMBL" id="EXU94607.1"/>
    </source>
</evidence>
<accession>A0A014N4L4</accession>
<dbReference type="PROSITE" id="PS01360">
    <property type="entry name" value="ZF_MYND_1"/>
    <property type="match status" value="1"/>
</dbReference>
<comment type="caution">
    <text evidence="6">The sequence shown here is derived from an EMBL/GenBank/DDBJ whole genome shotgun (WGS) entry which is preliminary data.</text>
</comment>
<evidence type="ECO:0000256" key="2">
    <source>
        <dbReference type="ARBA" id="ARBA00022771"/>
    </source>
</evidence>
<evidence type="ECO:0000256" key="1">
    <source>
        <dbReference type="ARBA" id="ARBA00022723"/>
    </source>
</evidence>
<dbReference type="SUPFAM" id="SSF144232">
    <property type="entry name" value="HIT/MYND zinc finger-like"/>
    <property type="match status" value="1"/>
</dbReference>
<keyword evidence="2 4" id="KW-0863">Zinc-finger</keyword>
<dbReference type="GO" id="GO:0008270">
    <property type="term" value="F:zinc ion binding"/>
    <property type="evidence" value="ECO:0007669"/>
    <property type="project" value="UniProtKB-KW"/>
</dbReference>